<dbReference type="GeneID" id="36523576"/>
<evidence type="ECO:0000313" key="4">
    <source>
        <dbReference type="Proteomes" id="UP000234585"/>
    </source>
</evidence>
<dbReference type="OrthoDB" id="73875at2759"/>
<dbReference type="RefSeq" id="XP_024672190.1">
    <property type="nucleotide sequence ID" value="XM_024816416.1"/>
</dbReference>
<dbReference type="AlphaFoldDB" id="A0A2I2FC29"/>
<protein>
    <submittedName>
        <fullName evidence="3">Uncharacterized protein</fullName>
    </submittedName>
</protein>
<feature type="signal peptide" evidence="2">
    <location>
        <begin position="1"/>
        <end position="26"/>
    </location>
</feature>
<feature type="chain" id="PRO_5014158844" evidence="2">
    <location>
        <begin position="27"/>
        <end position="250"/>
    </location>
</feature>
<evidence type="ECO:0000256" key="1">
    <source>
        <dbReference type="SAM" id="MobiDB-lite"/>
    </source>
</evidence>
<accession>A0A2I2FC29</accession>
<keyword evidence="4" id="KW-1185">Reference proteome</keyword>
<reference evidence="3 4" key="1">
    <citation type="submission" date="2017-12" db="EMBL/GenBank/DDBJ databases">
        <authorList>
            <consortium name="DOE Joint Genome Institute"/>
            <person name="Haridas S."/>
            <person name="Kjaerbolling I."/>
            <person name="Vesth T.C."/>
            <person name="Frisvad J.C."/>
            <person name="Nybo J.L."/>
            <person name="Theobald S."/>
            <person name="Kuo A."/>
            <person name="Bowyer P."/>
            <person name="Matsuda Y."/>
            <person name="Mondo S."/>
            <person name="Lyhne E.K."/>
            <person name="Kogle M.E."/>
            <person name="Clum A."/>
            <person name="Lipzen A."/>
            <person name="Salamov A."/>
            <person name="Ngan C.Y."/>
            <person name="Daum C."/>
            <person name="Chiniquy J."/>
            <person name="Barry K."/>
            <person name="LaButti K."/>
            <person name="Simmons B.A."/>
            <person name="Magnuson J.K."/>
            <person name="Mortensen U.H."/>
            <person name="Larsen T.O."/>
            <person name="Grigoriev I.V."/>
            <person name="Baker S.E."/>
            <person name="Andersen M.R."/>
            <person name="Nordberg H.P."/>
            <person name="Cantor M.N."/>
            <person name="Hua S.X."/>
        </authorList>
    </citation>
    <scope>NUCLEOTIDE SEQUENCE [LARGE SCALE GENOMIC DNA]</scope>
    <source>
        <strain evidence="3 4">CBS 102.13</strain>
    </source>
</reference>
<gene>
    <name evidence="3" type="ORF">BDW47DRAFT_125613</name>
</gene>
<feature type="region of interest" description="Disordered" evidence="1">
    <location>
        <begin position="223"/>
        <end position="250"/>
    </location>
</feature>
<proteinExistence type="predicted"/>
<evidence type="ECO:0000313" key="3">
    <source>
        <dbReference type="EMBL" id="PLB38178.1"/>
    </source>
</evidence>
<dbReference type="Proteomes" id="UP000234585">
    <property type="component" value="Unassembled WGS sequence"/>
</dbReference>
<sequence length="250" mass="28427">MELPVAFPWTRVLIVWTFLFYLLGSASPIQNIDDPSKGSVPQSNEAAHINARADIPEVPGVDELKDKVIEYGVATSKPDWFYTKYPLVTNVAQQWISENAYADEPIGASNKDEWQYAMWGRIIDPIWATDKKDALKYGMDDAGFKQSRRDLYGDMFMKQLSQAFAEASQGEVFLLISDDAFPDDKWDTDGAWGGWEYPALTRNPKVDKIVRVSYQSPCVKRTLWTKGDGPSKQEPRGRRGPTKPKKHRLF</sequence>
<name>A0A2I2FC29_ASPCN</name>
<evidence type="ECO:0000256" key="2">
    <source>
        <dbReference type="SAM" id="SignalP"/>
    </source>
</evidence>
<feature type="compositionally biased region" description="Basic residues" evidence="1">
    <location>
        <begin position="238"/>
        <end position="250"/>
    </location>
</feature>
<organism evidence="3 4">
    <name type="scientific">Aspergillus candidus</name>
    <dbReference type="NCBI Taxonomy" id="41067"/>
    <lineage>
        <taxon>Eukaryota</taxon>
        <taxon>Fungi</taxon>
        <taxon>Dikarya</taxon>
        <taxon>Ascomycota</taxon>
        <taxon>Pezizomycotina</taxon>
        <taxon>Eurotiomycetes</taxon>
        <taxon>Eurotiomycetidae</taxon>
        <taxon>Eurotiales</taxon>
        <taxon>Aspergillaceae</taxon>
        <taxon>Aspergillus</taxon>
        <taxon>Aspergillus subgen. Circumdati</taxon>
    </lineage>
</organism>
<keyword evidence="2" id="KW-0732">Signal</keyword>
<dbReference type="EMBL" id="KZ559137">
    <property type="protein sequence ID" value="PLB38178.1"/>
    <property type="molecule type" value="Genomic_DNA"/>
</dbReference>